<evidence type="ECO:0000313" key="1">
    <source>
        <dbReference type="EMBL" id="KAG2430868.1"/>
    </source>
</evidence>
<dbReference type="AlphaFoldDB" id="A0A835SPK8"/>
<dbReference type="OrthoDB" id="537586at2759"/>
<proteinExistence type="predicted"/>
<keyword evidence="2" id="KW-1185">Reference proteome</keyword>
<evidence type="ECO:0000313" key="2">
    <source>
        <dbReference type="Proteomes" id="UP000650467"/>
    </source>
</evidence>
<dbReference type="Proteomes" id="UP000650467">
    <property type="component" value="Unassembled WGS sequence"/>
</dbReference>
<dbReference type="EMBL" id="JAEHOC010000026">
    <property type="protein sequence ID" value="KAG2430868.1"/>
    <property type="molecule type" value="Genomic_DNA"/>
</dbReference>
<comment type="caution">
    <text evidence="1">The sequence shown here is derived from an EMBL/GenBank/DDBJ whole genome shotgun (WGS) entry which is preliminary data.</text>
</comment>
<reference evidence="1" key="1">
    <citation type="journal article" date="2020" name="bioRxiv">
        <title>Comparative genomics of Chlamydomonas.</title>
        <authorList>
            <person name="Craig R.J."/>
            <person name="Hasan A.R."/>
            <person name="Ness R.W."/>
            <person name="Keightley P.D."/>
        </authorList>
    </citation>
    <scope>NUCLEOTIDE SEQUENCE</scope>
    <source>
        <strain evidence="1">SAG 7.73</strain>
    </source>
</reference>
<name>A0A835SPK8_CHLIN</name>
<gene>
    <name evidence="1" type="ORF">HXX76_009842</name>
</gene>
<protein>
    <submittedName>
        <fullName evidence="1">Uncharacterized protein</fullName>
    </submittedName>
</protein>
<organism evidence="1 2">
    <name type="scientific">Chlamydomonas incerta</name>
    <dbReference type="NCBI Taxonomy" id="51695"/>
    <lineage>
        <taxon>Eukaryota</taxon>
        <taxon>Viridiplantae</taxon>
        <taxon>Chlorophyta</taxon>
        <taxon>core chlorophytes</taxon>
        <taxon>Chlorophyceae</taxon>
        <taxon>CS clade</taxon>
        <taxon>Chlamydomonadales</taxon>
        <taxon>Chlamydomonadaceae</taxon>
        <taxon>Chlamydomonas</taxon>
    </lineage>
</organism>
<sequence length="136" mass="15640">MVVGAAKEEYDKEWAEKGVTMEFDSPQSRVSSVVVDFLPQADAWVFRHGGMEFKLPREKGQREFEQMLTTLMSAVATSLEVYPVEEGDRFDDYETPYIKAVLTRNGKKVTQLVVCKGDNVGPDEMVRHLRILWYMQ</sequence>
<accession>A0A835SPK8</accession>